<comment type="caution">
    <text evidence="3">The sequence shown here is derived from an EMBL/GenBank/DDBJ whole genome shotgun (WGS) entry which is preliminary data.</text>
</comment>
<dbReference type="SUPFAM" id="SSF46894">
    <property type="entry name" value="C-terminal effector domain of the bipartite response regulators"/>
    <property type="match status" value="1"/>
</dbReference>
<dbReference type="Pfam" id="PF00196">
    <property type="entry name" value="GerE"/>
    <property type="match status" value="1"/>
</dbReference>
<dbReference type="STRING" id="626937.HMPREF3293_01081"/>
<dbReference type="InterPro" id="IPR036388">
    <property type="entry name" value="WH-like_DNA-bd_sf"/>
</dbReference>
<dbReference type="InterPro" id="IPR016032">
    <property type="entry name" value="Sig_transdc_resp-reg_C-effctor"/>
</dbReference>
<dbReference type="GO" id="GO:0003677">
    <property type="term" value="F:DNA binding"/>
    <property type="evidence" value="ECO:0007669"/>
    <property type="project" value="InterPro"/>
</dbReference>
<dbReference type="PATRIC" id="fig|626937.4.peg.1069"/>
<feature type="domain" description="HTH luxR-type" evidence="2">
    <location>
        <begin position="408"/>
        <end position="474"/>
    </location>
</feature>
<feature type="transmembrane region" description="Helical" evidence="1">
    <location>
        <begin position="362"/>
        <end position="382"/>
    </location>
</feature>
<dbReference type="PROSITE" id="PS50043">
    <property type="entry name" value="HTH_LUXR_2"/>
    <property type="match status" value="1"/>
</dbReference>
<reference evidence="4" key="1">
    <citation type="submission" date="2016-02" db="EMBL/GenBank/DDBJ databases">
        <authorList>
            <person name="Mitreva M."/>
            <person name="Pepin K.H."/>
            <person name="Mihindukulasuriya K.A."/>
            <person name="Fulton R."/>
            <person name="Fronick C."/>
            <person name="O'Laughlin M."/>
            <person name="Miner T."/>
            <person name="Herter B."/>
            <person name="Rosa B.A."/>
            <person name="Cordes M."/>
            <person name="Tomlinson C."/>
            <person name="Wollam A."/>
            <person name="Palsikar V.B."/>
            <person name="Mardis E.R."/>
            <person name="Wilson R.K."/>
        </authorList>
    </citation>
    <scope>NUCLEOTIDE SEQUENCE [LARGE SCALE GENOMIC DNA]</scope>
    <source>
        <strain evidence="4">DSM 22607</strain>
    </source>
</reference>
<dbReference type="RefSeq" id="WP_066739756.1">
    <property type="nucleotide sequence ID" value="NZ_CP149433.1"/>
</dbReference>
<evidence type="ECO:0000259" key="2">
    <source>
        <dbReference type="PROSITE" id="PS50043"/>
    </source>
</evidence>
<dbReference type="SUPFAM" id="SSF103473">
    <property type="entry name" value="MFS general substrate transporter"/>
    <property type="match status" value="2"/>
</dbReference>
<feature type="transmembrane region" description="Helical" evidence="1">
    <location>
        <begin position="208"/>
        <end position="232"/>
    </location>
</feature>
<gene>
    <name evidence="3" type="ORF">HMPREF3293_01081</name>
</gene>
<feature type="transmembrane region" description="Helical" evidence="1">
    <location>
        <begin position="102"/>
        <end position="124"/>
    </location>
</feature>
<keyword evidence="4" id="KW-1185">Reference proteome</keyword>
<feature type="transmembrane region" description="Helical" evidence="1">
    <location>
        <begin position="272"/>
        <end position="291"/>
    </location>
</feature>
<feature type="transmembrane region" description="Helical" evidence="1">
    <location>
        <begin position="136"/>
        <end position="154"/>
    </location>
</feature>
<feature type="transmembrane region" description="Helical" evidence="1">
    <location>
        <begin position="338"/>
        <end position="356"/>
    </location>
</feature>
<feature type="transmembrane region" description="Helical" evidence="1">
    <location>
        <begin position="248"/>
        <end position="265"/>
    </location>
</feature>
<dbReference type="SMART" id="SM00421">
    <property type="entry name" value="HTH_LUXR"/>
    <property type="match status" value="1"/>
</dbReference>
<name>A0A136Q5V2_9FIRM</name>
<dbReference type="InterPro" id="IPR036259">
    <property type="entry name" value="MFS_trans_sf"/>
</dbReference>
<feature type="transmembrane region" description="Helical" evidence="1">
    <location>
        <begin position="76"/>
        <end position="96"/>
    </location>
</feature>
<dbReference type="AlphaFoldDB" id="A0A136Q5V2"/>
<dbReference type="EMBL" id="LSZW01000049">
    <property type="protein sequence ID" value="KXK66053.1"/>
    <property type="molecule type" value="Genomic_DNA"/>
</dbReference>
<accession>A0A136Q5V2</accession>
<sequence>MWNETKTELGKPASLTAVLMMAIFTFVFLGAEYLYVDMVSLLAKPSEAINAQNYILGVSAAGFFVYPFLDRLIKKTYRIIFLFIVVMTSVVCIFVIQQCVSYFTTLIFGIILFLLLGIFSGKVYDMAACAIGENNCLARLVGISYALGILIQFINNNLINAELAEAIVLSAFLSILALLFMRAERARRKPVASQENEREKMVVSPARVTGRLTTGIFLALLVALMACIFSTLDNAVTLEHAAGTDIGQWPRLLLAASGLTAGFLFDLKNRKYMPIIMYCIMLMSVMCVVFPKFGIPFLGGLFIFYLSSGFFVVFFTASFMELSRYMRIPALWAGMGRTANNISAVLITNFSIALLVSDDRFATVISALVLFMAVSVVMFVYINRRNNVIKNTLADKSINKSRGEYSQKFAESFSLTQREHEVFERLISTEESVQEMADALYMSRRTLQRYIASIYEKTGTKSRLGLYRLYVDYVAEPQIYE</sequence>
<dbReference type="GO" id="GO:0006355">
    <property type="term" value="P:regulation of DNA-templated transcription"/>
    <property type="evidence" value="ECO:0007669"/>
    <property type="project" value="InterPro"/>
</dbReference>
<evidence type="ECO:0000313" key="4">
    <source>
        <dbReference type="Proteomes" id="UP000070366"/>
    </source>
</evidence>
<feature type="transmembrane region" description="Helical" evidence="1">
    <location>
        <begin position="166"/>
        <end position="183"/>
    </location>
</feature>
<keyword evidence="1" id="KW-0472">Membrane</keyword>
<dbReference type="Proteomes" id="UP000070366">
    <property type="component" value="Unassembled WGS sequence"/>
</dbReference>
<keyword evidence="1" id="KW-0812">Transmembrane</keyword>
<dbReference type="Gene3D" id="1.10.10.10">
    <property type="entry name" value="Winged helix-like DNA-binding domain superfamily/Winged helix DNA-binding domain"/>
    <property type="match status" value="1"/>
</dbReference>
<protein>
    <submittedName>
        <fullName evidence="3">Transcriptional regulator, LuxR family</fullName>
    </submittedName>
</protein>
<proteinExistence type="predicted"/>
<feature type="transmembrane region" description="Helical" evidence="1">
    <location>
        <begin position="51"/>
        <end position="69"/>
    </location>
</feature>
<feature type="transmembrane region" description="Helical" evidence="1">
    <location>
        <begin position="12"/>
        <end position="31"/>
    </location>
</feature>
<dbReference type="OrthoDB" id="2041153at2"/>
<organism evidence="3 4">
    <name type="scientific">Christensenella minuta</name>
    <dbReference type="NCBI Taxonomy" id="626937"/>
    <lineage>
        <taxon>Bacteria</taxon>
        <taxon>Bacillati</taxon>
        <taxon>Bacillota</taxon>
        <taxon>Clostridia</taxon>
        <taxon>Christensenellales</taxon>
        <taxon>Christensenellaceae</taxon>
        <taxon>Christensenella</taxon>
    </lineage>
</organism>
<feature type="transmembrane region" description="Helical" evidence="1">
    <location>
        <begin position="297"/>
        <end position="317"/>
    </location>
</feature>
<evidence type="ECO:0000256" key="1">
    <source>
        <dbReference type="SAM" id="Phobius"/>
    </source>
</evidence>
<keyword evidence="1" id="KW-1133">Transmembrane helix</keyword>
<evidence type="ECO:0000313" key="3">
    <source>
        <dbReference type="EMBL" id="KXK66053.1"/>
    </source>
</evidence>
<dbReference type="KEGG" id="cmiu:B1H56_09155"/>
<dbReference type="InterPro" id="IPR000792">
    <property type="entry name" value="Tscrpt_reg_LuxR_C"/>
</dbReference>